<dbReference type="InterPro" id="IPR012337">
    <property type="entry name" value="RNaseH-like_sf"/>
</dbReference>
<dbReference type="GO" id="GO:0046983">
    <property type="term" value="F:protein dimerization activity"/>
    <property type="evidence" value="ECO:0007669"/>
    <property type="project" value="InterPro"/>
</dbReference>
<dbReference type="PANTHER" id="PTHR23272">
    <property type="entry name" value="BED FINGER-RELATED"/>
    <property type="match status" value="1"/>
</dbReference>
<reference evidence="2 3" key="1">
    <citation type="submission" date="2022-01" db="EMBL/GenBank/DDBJ databases">
        <authorList>
            <person name="Xiong W."/>
            <person name="Schranz E."/>
        </authorList>
    </citation>
    <scope>NUCLEOTIDE SEQUENCE [LARGE SCALE GENOMIC DNA]</scope>
</reference>
<evidence type="ECO:0000313" key="3">
    <source>
        <dbReference type="Proteomes" id="UP001157418"/>
    </source>
</evidence>
<organism evidence="2 3">
    <name type="scientific">Lactuca virosa</name>
    <dbReference type="NCBI Taxonomy" id="75947"/>
    <lineage>
        <taxon>Eukaryota</taxon>
        <taxon>Viridiplantae</taxon>
        <taxon>Streptophyta</taxon>
        <taxon>Embryophyta</taxon>
        <taxon>Tracheophyta</taxon>
        <taxon>Spermatophyta</taxon>
        <taxon>Magnoliopsida</taxon>
        <taxon>eudicotyledons</taxon>
        <taxon>Gunneridae</taxon>
        <taxon>Pentapetalae</taxon>
        <taxon>asterids</taxon>
        <taxon>campanulids</taxon>
        <taxon>Asterales</taxon>
        <taxon>Asteraceae</taxon>
        <taxon>Cichorioideae</taxon>
        <taxon>Cichorieae</taxon>
        <taxon>Lactucinae</taxon>
        <taxon>Lactuca</taxon>
    </lineage>
</organism>
<accession>A0AAU9NRF4</accession>
<dbReference type="SUPFAM" id="SSF53098">
    <property type="entry name" value="Ribonuclease H-like"/>
    <property type="match status" value="1"/>
</dbReference>
<dbReference type="EMBL" id="CAKMRJ010005412">
    <property type="protein sequence ID" value="CAH1440459.1"/>
    <property type="molecule type" value="Genomic_DNA"/>
</dbReference>
<dbReference type="Proteomes" id="UP001157418">
    <property type="component" value="Unassembled WGS sequence"/>
</dbReference>
<dbReference type="Pfam" id="PF05699">
    <property type="entry name" value="Dimer_Tnp_hAT"/>
    <property type="match status" value="1"/>
</dbReference>
<keyword evidence="3" id="KW-1185">Reference proteome</keyword>
<name>A0AAU9NRF4_9ASTR</name>
<sequence length="204" mass="23069">MLETVEKYEAVFDRYFMKLIAVDIGFKTYCGNKDDGSTRKRRRHEKLVGAPDADDCEVARNKAQRETCEKTKDVSSSIQTTSYFDGWDGVYLEGDFARFLEQRGKGVNKTKVEVYLSDGMEKKVEEFQILNSWKLNSIKFPVLFQVAKHVLGMPISSVASKSDFSVGGRVIDATRSSLTETTAEALICTQEWNVPVQLILNLKT</sequence>
<gene>
    <name evidence="2" type="ORF">LVIROSA_LOCUS26594</name>
</gene>
<proteinExistence type="predicted"/>
<evidence type="ECO:0000313" key="2">
    <source>
        <dbReference type="EMBL" id="CAH1440459.1"/>
    </source>
</evidence>
<protein>
    <recommendedName>
        <fullName evidence="1">HAT C-terminal dimerisation domain-containing protein</fullName>
    </recommendedName>
</protein>
<dbReference type="AlphaFoldDB" id="A0AAU9NRF4"/>
<feature type="domain" description="HAT C-terminal dimerisation" evidence="1">
    <location>
        <begin position="113"/>
        <end position="192"/>
    </location>
</feature>
<dbReference type="PANTHER" id="PTHR23272:SF184">
    <property type="entry name" value="OS03G0311250 PROTEIN"/>
    <property type="match status" value="1"/>
</dbReference>
<comment type="caution">
    <text evidence="2">The sequence shown here is derived from an EMBL/GenBank/DDBJ whole genome shotgun (WGS) entry which is preliminary data.</text>
</comment>
<evidence type="ECO:0000259" key="1">
    <source>
        <dbReference type="Pfam" id="PF05699"/>
    </source>
</evidence>
<dbReference type="InterPro" id="IPR008906">
    <property type="entry name" value="HATC_C_dom"/>
</dbReference>